<accession>A0ABW2LKX7</accession>
<evidence type="ECO:0000313" key="3">
    <source>
        <dbReference type="Proteomes" id="UP001596504"/>
    </source>
</evidence>
<evidence type="ECO:0000256" key="1">
    <source>
        <dbReference type="SAM" id="MobiDB-lite"/>
    </source>
</evidence>
<proteinExistence type="predicted"/>
<feature type="compositionally biased region" description="Acidic residues" evidence="1">
    <location>
        <begin position="371"/>
        <end position="383"/>
    </location>
</feature>
<protein>
    <submittedName>
        <fullName evidence="2">Uncharacterized protein</fullName>
    </submittedName>
</protein>
<feature type="region of interest" description="Disordered" evidence="1">
    <location>
        <begin position="319"/>
        <end position="705"/>
    </location>
</feature>
<name>A0ABW2LKX7_9PSEU</name>
<organism evidence="2 3">
    <name type="scientific">Saccharopolyspora griseoalba</name>
    <dbReference type="NCBI Taxonomy" id="1431848"/>
    <lineage>
        <taxon>Bacteria</taxon>
        <taxon>Bacillati</taxon>
        <taxon>Actinomycetota</taxon>
        <taxon>Actinomycetes</taxon>
        <taxon>Pseudonocardiales</taxon>
        <taxon>Pseudonocardiaceae</taxon>
        <taxon>Saccharopolyspora</taxon>
    </lineage>
</organism>
<keyword evidence="3" id="KW-1185">Reference proteome</keyword>
<gene>
    <name evidence="2" type="ORF">ACFQRI_12685</name>
</gene>
<dbReference type="RefSeq" id="WP_380667969.1">
    <property type="nucleotide sequence ID" value="NZ_JBHTCJ010000005.1"/>
</dbReference>
<feature type="compositionally biased region" description="Acidic residues" evidence="1">
    <location>
        <begin position="405"/>
        <end position="421"/>
    </location>
</feature>
<reference evidence="3" key="1">
    <citation type="journal article" date="2019" name="Int. J. Syst. Evol. Microbiol.">
        <title>The Global Catalogue of Microorganisms (GCM) 10K type strain sequencing project: providing services to taxonomists for standard genome sequencing and annotation.</title>
        <authorList>
            <consortium name="The Broad Institute Genomics Platform"/>
            <consortium name="The Broad Institute Genome Sequencing Center for Infectious Disease"/>
            <person name="Wu L."/>
            <person name="Ma J."/>
        </authorList>
    </citation>
    <scope>NUCLEOTIDE SEQUENCE [LARGE SCALE GENOMIC DNA]</scope>
    <source>
        <strain evidence="3">WLHS5</strain>
    </source>
</reference>
<feature type="compositionally biased region" description="Acidic residues" evidence="1">
    <location>
        <begin position="528"/>
        <end position="542"/>
    </location>
</feature>
<feature type="compositionally biased region" description="Low complexity" evidence="1">
    <location>
        <begin position="640"/>
        <end position="650"/>
    </location>
</feature>
<feature type="compositionally biased region" description="Pro residues" evidence="1">
    <location>
        <begin position="457"/>
        <end position="467"/>
    </location>
</feature>
<dbReference type="Proteomes" id="UP001596504">
    <property type="component" value="Unassembled WGS sequence"/>
</dbReference>
<sequence>MLSDRAVALARRTGDRISRLSAEALAVFASNRLGRGVPATGRALAAVRDAESAGDPEVLTRLRIELAWCAGSAGSQEVALRILRAELERERIEPGLRAHALLAMAAALPTRRDVDERTRVLDEAERLYAGCASNRDVTRLLTSRVWAARAGHLRRISEFGDAVAAADAGLELLDALTDAEADGGGVRARLELERVQALLDLGRRAESVESAREALSRPVRAAEAGPLGWLGLALATRVHLPAGDHASAVRVLGETAAIAERHELDGLRAEALNVLSRAHESAAEGEAALRALREAYSADRRWRSRVHEARMSLLTEFPPETAKRVAPGRTLSVAPEPRAPEPDAPEPPRRRRCADPEPEAALPARAPEPEPAAEPDEPVESIEPDWAAFLGLAVDGESRGAEPEPVAEPEPEPEPVAEVDPSDLRGYAETQDAARRLLESLTGGAEQPEASRRRPRPGPGPAAPGPEGPELADPEPVEPAMPELRVEFAALSDQPPWLTGGAAGTAEQQEREWQSDPLPADPGPLASEEVDDELPGLVDDDPAPVSAEPRATATSLLEQLGIDLASYGAAEPEPEPAEPEPEPAAEEEVGGRRSRGKSLAEIRAGLDLPADHKPGRRRRYAEEPAAAQPEPDPAPEPEPSADAGLGDLLAEAMKAYEAGSREPGTGGSHRSPGAAGESTSDDPDHGPGARHRKPGLDTAAADPLR</sequence>
<evidence type="ECO:0000313" key="2">
    <source>
        <dbReference type="EMBL" id="MFC7342265.1"/>
    </source>
</evidence>
<feature type="compositionally biased region" description="Acidic residues" evidence="1">
    <location>
        <begin position="572"/>
        <end position="588"/>
    </location>
</feature>
<dbReference type="EMBL" id="JBHTCJ010000005">
    <property type="protein sequence ID" value="MFC7342265.1"/>
    <property type="molecule type" value="Genomic_DNA"/>
</dbReference>
<comment type="caution">
    <text evidence="2">The sequence shown here is derived from an EMBL/GenBank/DDBJ whole genome shotgun (WGS) entry which is preliminary data.</text>
</comment>